<comment type="caution">
    <text evidence="1">The sequence shown here is derived from an EMBL/GenBank/DDBJ whole genome shotgun (WGS) entry which is preliminary data.</text>
</comment>
<dbReference type="EMBL" id="JAEHOH010000020">
    <property type="protein sequence ID" value="MBK0419980.1"/>
    <property type="molecule type" value="Genomic_DNA"/>
</dbReference>
<dbReference type="AlphaFoldDB" id="A0A934Q9Y1"/>
<protein>
    <submittedName>
        <fullName evidence="1">Uncharacterized protein</fullName>
    </submittedName>
</protein>
<dbReference type="Proteomes" id="UP000608530">
    <property type="component" value="Unassembled WGS sequence"/>
</dbReference>
<evidence type="ECO:0000313" key="1">
    <source>
        <dbReference type="EMBL" id="MBK0419980.1"/>
    </source>
</evidence>
<organism evidence="1 2">
    <name type="scientific">Leucobacter chromiisoli</name>
    <dbReference type="NCBI Taxonomy" id="2796471"/>
    <lineage>
        <taxon>Bacteria</taxon>
        <taxon>Bacillati</taxon>
        <taxon>Actinomycetota</taxon>
        <taxon>Actinomycetes</taxon>
        <taxon>Micrococcales</taxon>
        <taxon>Microbacteriaceae</taxon>
        <taxon>Leucobacter</taxon>
    </lineage>
</organism>
<gene>
    <name evidence="1" type="ORF">JD276_13160</name>
</gene>
<proteinExistence type="predicted"/>
<sequence length="122" mass="13780">MSDVKQRCLICGITRQQVQYVRNREGYTLGCGIESNTEDGYDYEELSPKHRWAPWRDKHLAEMGIKPEAFDRYRTEIAAGVAYAACEDTVRGHNYNRGDSKEFGVANGECWVCGKHEGGGSQ</sequence>
<dbReference type="RefSeq" id="WP_200116122.1">
    <property type="nucleotide sequence ID" value="NZ_JAEHOH010000020.1"/>
</dbReference>
<reference evidence="1" key="1">
    <citation type="submission" date="2020-12" db="EMBL/GenBank/DDBJ databases">
        <title>Leucobacter sp. CAS1, isolated from Chromium sludge.</title>
        <authorList>
            <person name="Xu Z."/>
        </authorList>
    </citation>
    <scope>NUCLEOTIDE SEQUENCE</scope>
    <source>
        <strain evidence="1">CSA1</strain>
    </source>
</reference>
<name>A0A934Q9Y1_9MICO</name>
<evidence type="ECO:0000313" key="2">
    <source>
        <dbReference type="Proteomes" id="UP000608530"/>
    </source>
</evidence>
<keyword evidence="2" id="KW-1185">Reference proteome</keyword>
<accession>A0A934Q9Y1</accession>